<feature type="domain" description="Bifunctional inhibitor/plant lipid transfer protein/seed storage helical" evidence="2">
    <location>
        <begin position="30"/>
        <end position="103"/>
    </location>
</feature>
<comment type="caution">
    <text evidence="3">The sequence shown here is derived from an EMBL/GenBank/DDBJ whole genome shotgun (WGS) entry which is preliminary data.</text>
</comment>
<dbReference type="InterPro" id="IPR016140">
    <property type="entry name" value="Bifunc_inhib/LTP/seed_store"/>
</dbReference>
<dbReference type="CDD" id="cd04660">
    <property type="entry name" value="nsLTP_like"/>
    <property type="match status" value="1"/>
</dbReference>
<sequence>MAAAVMVMVMVMVALTVCINVDVAAGQGLCKMTQEGLTACKPSISTVKAEANPSEACCSALKQANLTCLCSFRNSNLLPYLGINPDLAMQLPAKCSIAPPQTCN</sequence>
<accession>A0A8J5HE85</accession>
<feature type="chain" id="PRO_5035177341" description="Bifunctional inhibitor/plant lipid transfer protein/seed storage helical domain-containing protein" evidence="1">
    <location>
        <begin position="19"/>
        <end position="104"/>
    </location>
</feature>
<dbReference type="OrthoDB" id="643149at2759"/>
<dbReference type="InterPro" id="IPR039265">
    <property type="entry name" value="DIR1-like"/>
</dbReference>
<evidence type="ECO:0000313" key="4">
    <source>
        <dbReference type="Proteomes" id="UP000734854"/>
    </source>
</evidence>
<dbReference type="AlphaFoldDB" id="A0A8J5HE85"/>
<evidence type="ECO:0000256" key="1">
    <source>
        <dbReference type="SAM" id="SignalP"/>
    </source>
</evidence>
<keyword evidence="1" id="KW-0732">Signal</keyword>
<dbReference type="Proteomes" id="UP000734854">
    <property type="component" value="Unassembled WGS sequence"/>
</dbReference>
<organism evidence="3 4">
    <name type="scientific">Zingiber officinale</name>
    <name type="common">Ginger</name>
    <name type="synonym">Amomum zingiber</name>
    <dbReference type="NCBI Taxonomy" id="94328"/>
    <lineage>
        <taxon>Eukaryota</taxon>
        <taxon>Viridiplantae</taxon>
        <taxon>Streptophyta</taxon>
        <taxon>Embryophyta</taxon>
        <taxon>Tracheophyta</taxon>
        <taxon>Spermatophyta</taxon>
        <taxon>Magnoliopsida</taxon>
        <taxon>Liliopsida</taxon>
        <taxon>Zingiberales</taxon>
        <taxon>Zingiberaceae</taxon>
        <taxon>Zingiber</taxon>
    </lineage>
</organism>
<dbReference type="GO" id="GO:0005504">
    <property type="term" value="F:fatty acid binding"/>
    <property type="evidence" value="ECO:0007669"/>
    <property type="project" value="InterPro"/>
</dbReference>
<dbReference type="GO" id="GO:0009627">
    <property type="term" value="P:systemic acquired resistance"/>
    <property type="evidence" value="ECO:0007669"/>
    <property type="project" value="InterPro"/>
</dbReference>
<dbReference type="PANTHER" id="PTHR33122">
    <property type="entry name" value="LIPID BINDING PROTEIN-RELATED"/>
    <property type="match status" value="1"/>
</dbReference>
<evidence type="ECO:0000313" key="3">
    <source>
        <dbReference type="EMBL" id="KAG6525443.1"/>
    </source>
</evidence>
<proteinExistence type="predicted"/>
<dbReference type="SMART" id="SM00499">
    <property type="entry name" value="AAI"/>
    <property type="match status" value="1"/>
</dbReference>
<evidence type="ECO:0000259" key="2">
    <source>
        <dbReference type="SMART" id="SM00499"/>
    </source>
</evidence>
<protein>
    <recommendedName>
        <fullName evidence="2">Bifunctional inhibitor/plant lipid transfer protein/seed storage helical domain-containing protein</fullName>
    </recommendedName>
</protein>
<gene>
    <name evidence="3" type="ORF">ZIOFF_015399</name>
</gene>
<dbReference type="Pfam" id="PF14368">
    <property type="entry name" value="LTP_2"/>
    <property type="match status" value="1"/>
</dbReference>
<reference evidence="3 4" key="1">
    <citation type="submission" date="2020-08" db="EMBL/GenBank/DDBJ databases">
        <title>Plant Genome Project.</title>
        <authorList>
            <person name="Zhang R.-G."/>
        </authorList>
    </citation>
    <scope>NUCLEOTIDE SEQUENCE [LARGE SCALE GENOMIC DNA]</scope>
    <source>
        <tissue evidence="3">Rhizome</tissue>
    </source>
</reference>
<keyword evidence="4" id="KW-1185">Reference proteome</keyword>
<feature type="signal peptide" evidence="1">
    <location>
        <begin position="1"/>
        <end position="18"/>
    </location>
</feature>
<name>A0A8J5HE85_ZINOF</name>
<dbReference type="InterPro" id="IPR044741">
    <property type="entry name" value="NsLTP-like"/>
</dbReference>
<dbReference type="PANTHER" id="PTHR33122:SF60">
    <property type="entry name" value="LIPID-TRANSFER PROTEIN DIR1-RELATED"/>
    <property type="match status" value="1"/>
</dbReference>
<dbReference type="EMBL" id="JACMSC010000004">
    <property type="protein sequence ID" value="KAG6525443.1"/>
    <property type="molecule type" value="Genomic_DNA"/>
</dbReference>